<dbReference type="GO" id="GO:0022857">
    <property type="term" value="F:transmembrane transporter activity"/>
    <property type="evidence" value="ECO:0007669"/>
    <property type="project" value="TreeGrafter"/>
</dbReference>
<dbReference type="InterPro" id="IPR003838">
    <property type="entry name" value="ABC3_permease_C"/>
</dbReference>
<evidence type="ECO:0000256" key="6">
    <source>
        <dbReference type="SAM" id="Phobius"/>
    </source>
</evidence>
<name>A0A921H5X7_9BACT</name>
<dbReference type="AlphaFoldDB" id="A0A921H5X7"/>
<organism evidence="8 9">
    <name type="scientific">Butyricimonas virosa</name>
    <dbReference type="NCBI Taxonomy" id="544645"/>
    <lineage>
        <taxon>Bacteria</taxon>
        <taxon>Pseudomonadati</taxon>
        <taxon>Bacteroidota</taxon>
        <taxon>Bacteroidia</taxon>
        <taxon>Bacteroidales</taxon>
        <taxon>Odoribacteraceae</taxon>
        <taxon>Butyricimonas</taxon>
    </lineage>
</organism>
<keyword evidence="5 6" id="KW-0472">Membrane</keyword>
<feature type="domain" description="ABC3 transporter permease C-terminal" evidence="7">
    <location>
        <begin position="3"/>
        <end position="103"/>
    </location>
</feature>
<dbReference type="Pfam" id="PF02687">
    <property type="entry name" value="FtsX"/>
    <property type="match status" value="1"/>
</dbReference>
<proteinExistence type="predicted"/>
<keyword evidence="4 6" id="KW-1133">Transmembrane helix</keyword>
<evidence type="ECO:0000256" key="2">
    <source>
        <dbReference type="ARBA" id="ARBA00022475"/>
    </source>
</evidence>
<reference evidence="8" key="1">
    <citation type="journal article" date="2021" name="PeerJ">
        <title>Extensive microbial diversity within the chicken gut microbiome revealed by metagenomics and culture.</title>
        <authorList>
            <person name="Gilroy R."/>
            <person name="Ravi A."/>
            <person name="Getino M."/>
            <person name="Pursley I."/>
            <person name="Horton D.L."/>
            <person name="Alikhan N.F."/>
            <person name="Baker D."/>
            <person name="Gharbi K."/>
            <person name="Hall N."/>
            <person name="Watson M."/>
            <person name="Adriaenssens E.M."/>
            <person name="Foster-Nyarko E."/>
            <person name="Jarju S."/>
            <person name="Secka A."/>
            <person name="Antonio M."/>
            <person name="Oren A."/>
            <person name="Chaudhuri R.R."/>
            <person name="La Ragione R."/>
            <person name="Hildebrand F."/>
            <person name="Pallen M.J."/>
        </authorList>
    </citation>
    <scope>NUCLEOTIDE SEQUENCE</scope>
    <source>
        <strain evidence="8">6966</strain>
    </source>
</reference>
<feature type="transmembrane region" description="Helical" evidence="6">
    <location>
        <begin position="38"/>
        <end position="62"/>
    </location>
</feature>
<protein>
    <submittedName>
        <fullName evidence="8">ABC transporter permease</fullName>
    </submittedName>
</protein>
<evidence type="ECO:0000256" key="3">
    <source>
        <dbReference type="ARBA" id="ARBA00022692"/>
    </source>
</evidence>
<dbReference type="InterPro" id="IPR050250">
    <property type="entry name" value="Macrolide_Exporter_MacB"/>
</dbReference>
<evidence type="ECO:0000313" key="8">
    <source>
        <dbReference type="EMBL" id="HJF71011.1"/>
    </source>
</evidence>
<feature type="non-terminal residue" evidence="8">
    <location>
        <position position="1"/>
    </location>
</feature>
<evidence type="ECO:0000259" key="7">
    <source>
        <dbReference type="Pfam" id="PF02687"/>
    </source>
</evidence>
<evidence type="ECO:0000256" key="5">
    <source>
        <dbReference type="ARBA" id="ARBA00023136"/>
    </source>
</evidence>
<reference evidence="8" key="2">
    <citation type="submission" date="2021-09" db="EMBL/GenBank/DDBJ databases">
        <authorList>
            <person name="Gilroy R."/>
        </authorList>
    </citation>
    <scope>NUCLEOTIDE SEQUENCE</scope>
    <source>
        <strain evidence="8">6966</strain>
    </source>
</reference>
<gene>
    <name evidence="8" type="ORF">K8V05_09685</name>
</gene>
<keyword evidence="3 6" id="KW-0812">Transmembrane</keyword>
<comment type="subcellular location">
    <subcellularLocation>
        <location evidence="1">Cell membrane</location>
        <topology evidence="1">Multi-pass membrane protein</topology>
    </subcellularLocation>
</comment>
<evidence type="ECO:0000256" key="1">
    <source>
        <dbReference type="ARBA" id="ARBA00004651"/>
    </source>
</evidence>
<dbReference type="EMBL" id="DYVS01000164">
    <property type="protein sequence ID" value="HJF71011.1"/>
    <property type="molecule type" value="Genomic_DNA"/>
</dbReference>
<keyword evidence="2" id="KW-1003">Cell membrane</keyword>
<accession>A0A921H5X7</accession>
<sequence length="110" mass="12264">MGVLAFSVFIAESKTKEIALRKVNGASEGQIMIYLNRIFAGQLAIACIVGIPCSYLICRQWLQGFAYKVTISPWITVCVIGFSLLLVVLITGWQIRRATRRNPIDSLKTE</sequence>
<feature type="transmembrane region" description="Helical" evidence="6">
    <location>
        <begin position="74"/>
        <end position="93"/>
    </location>
</feature>
<dbReference type="Proteomes" id="UP000742098">
    <property type="component" value="Unassembled WGS sequence"/>
</dbReference>
<evidence type="ECO:0000313" key="9">
    <source>
        <dbReference type="Proteomes" id="UP000742098"/>
    </source>
</evidence>
<dbReference type="GO" id="GO:0005886">
    <property type="term" value="C:plasma membrane"/>
    <property type="evidence" value="ECO:0007669"/>
    <property type="project" value="UniProtKB-SubCell"/>
</dbReference>
<evidence type="ECO:0000256" key="4">
    <source>
        <dbReference type="ARBA" id="ARBA00022989"/>
    </source>
</evidence>
<dbReference type="PANTHER" id="PTHR30572">
    <property type="entry name" value="MEMBRANE COMPONENT OF TRANSPORTER-RELATED"/>
    <property type="match status" value="1"/>
</dbReference>
<dbReference type="PANTHER" id="PTHR30572:SF18">
    <property type="entry name" value="ABC-TYPE MACROLIDE FAMILY EXPORT SYSTEM PERMEASE COMPONENT 2"/>
    <property type="match status" value="1"/>
</dbReference>
<comment type="caution">
    <text evidence="8">The sequence shown here is derived from an EMBL/GenBank/DDBJ whole genome shotgun (WGS) entry which is preliminary data.</text>
</comment>